<dbReference type="EMBL" id="MT631077">
    <property type="protein sequence ID" value="QNO45157.1"/>
    <property type="molecule type" value="Genomic_DNA"/>
</dbReference>
<sequence>MHKRLCLRPDCFNDFWVAVPADVHSYSCDAVDVLSAFGVPDPGTAAAGYGDGLAGVRGLDVSCFCFYGGHEWGYCCEQWLIWFSGFVVLRVAAHIWKGSIHRAANRSEKVNEMFIKDLKVSKVELDELWTFVKKSVPGVSSPEEERWMWVCFAKESRLLLCIVVGPRIRRFRRQINRGNRFVSR</sequence>
<reference evidence="1" key="1">
    <citation type="submission" date="2020-06" db="EMBL/GenBank/DDBJ databases">
        <title>Unique genomic features of the anaerobic methanotrophic archaea.</title>
        <authorList>
            <person name="Chadwick G.L."/>
            <person name="Skennerton C.T."/>
            <person name="Laso-Perez R."/>
            <person name="Leu A.O."/>
            <person name="Speth D.R."/>
            <person name="Yu H."/>
            <person name="Morgan-Lang C."/>
            <person name="Hatzenpichler R."/>
            <person name="Goudeau D."/>
            <person name="Malmstrom R."/>
            <person name="Brazelton W.J."/>
            <person name="Woyke T."/>
            <person name="Hallam S.J."/>
            <person name="Tyson G.W."/>
            <person name="Wegener G."/>
            <person name="Boetius A."/>
            <person name="Orphan V."/>
        </authorList>
    </citation>
    <scope>NUCLEOTIDE SEQUENCE</scope>
</reference>
<dbReference type="AlphaFoldDB" id="A0A7G9YAX3"/>
<dbReference type="EMBL" id="MT631166">
    <property type="protein sequence ID" value="QNO46041.1"/>
    <property type="molecule type" value="Genomic_DNA"/>
</dbReference>
<organism evidence="1">
    <name type="scientific">Candidatus Methanogaster sp. ANME-2c ERB4</name>
    <dbReference type="NCBI Taxonomy" id="2759911"/>
    <lineage>
        <taxon>Archaea</taxon>
        <taxon>Methanobacteriati</taxon>
        <taxon>Methanobacteriota</taxon>
        <taxon>Stenosarchaea group</taxon>
        <taxon>Methanomicrobia</taxon>
        <taxon>Methanosarcinales</taxon>
        <taxon>ANME-2 cluster</taxon>
        <taxon>Candidatus Methanogasteraceae</taxon>
        <taxon>Candidatus Methanogaster</taxon>
    </lineage>
</organism>
<name>A0A7G9YAX3_9EURY</name>
<protein>
    <submittedName>
        <fullName evidence="1">Uncharacterized protein</fullName>
    </submittedName>
</protein>
<evidence type="ECO:0000313" key="1">
    <source>
        <dbReference type="EMBL" id="QNO45157.1"/>
    </source>
</evidence>
<evidence type="ECO:0000313" key="2">
    <source>
        <dbReference type="EMBL" id="QNO46041.1"/>
    </source>
</evidence>
<accession>A0A7G9YAX3</accession>
<gene>
    <name evidence="1" type="ORF">GMDKAGHH_00010</name>
    <name evidence="2" type="ORF">OOGCPJEC_00026</name>
</gene>
<proteinExistence type="predicted"/>